<keyword evidence="4" id="KW-1185">Reference proteome</keyword>
<reference evidence="4" key="1">
    <citation type="submission" date="2014-03" db="EMBL/GenBank/DDBJ databases">
        <authorList>
            <person name="Aksoy S."/>
            <person name="Warren W."/>
            <person name="Wilson R.K."/>
        </authorList>
    </citation>
    <scope>NUCLEOTIDE SEQUENCE [LARGE SCALE GENOMIC DNA]</scope>
    <source>
        <strain evidence="4">IAEA</strain>
    </source>
</reference>
<proteinExistence type="predicted"/>
<evidence type="ECO:0000256" key="2">
    <source>
        <dbReference type="SAM" id="Phobius"/>
    </source>
</evidence>
<feature type="region of interest" description="Disordered" evidence="1">
    <location>
        <begin position="1"/>
        <end position="50"/>
    </location>
</feature>
<organism evidence="3 4">
    <name type="scientific">Glossina brevipalpis</name>
    <dbReference type="NCBI Taxonomy" id="37001"/>
    <lineage>
        <taxon>Eukaryota</taxon>
        <taxon>Metazoa</taxon>
        <taxon>Ecdysozoa</taxon>
        <taxon>Arthropoda</taxon>
        <taxon>Hexapoda</taxon>
        <taxon>Insecta</taxon>
        <taxon>Pterygota</taxon>
        <taxon>Neoptera</taxon>
        <taxon>Endopterygota</taxon>
        <taxon>Diptera</taxon>
        <taxon>Brachycera</taxon>
        <taxon>Muscomorpha</taxon>
        <taxon>Hippoboscoidea</taxon>
        <taxon>Glossinidae</taxon>
        <taxon>Glossina</taxon>
    </lineage>
</organism>
<keyword evidence="2" id="KW-0472">Membrane</keyword>
<dbReference type="VEuPathDB" id="VectorBase:GBRI002262"/>
<reference evidence="3" key="2">
    <citation type="submission" date="2020-05" db="UniProtKB">
        <authorList>
            <consortium name="EnsemblMetazoa"/>
        </authorList>
    </citation>
    <scope>IDENTIFICATION</scope>
    <source>
        <strain evidence="3">IAEA</strain>
    </source>
</reference>
<evidence type="ECO:0000313" key="3">
    <source>
        <dbReference type="EnsemblMetazoa" id="GBRI002262-PA"/>
    </source>
</evidence>
<dbReference type="Proteomes" id="UP000091820">
    <property type="component" value="Unassembled WGS sequence"/>
</dbReference>
<evidence type="ECO:0000313" key="4">
    <source>
        <dbReference type="Proteomes" id="UP000091820"/>
    </source>
</evidence>
<sequence length="105" mass="11346">MPTTKIINDEVDRNEWEGVDGGEREEVDGSEREGMDGGERYEVDGSDRVGVDGDEREVVMEVRDSCRTDASNCADASGAEVALLLLVVMPFLLVEVVGALVVVES</sequence>
<dbReference type="AlphaFoldDB" id="A0A1A9W0U6"/>
<feature type="transmembrane region" description="Helical" evidence="2">
    <location>
        <begin position="81"/>
        <end position="103"/>
    </location>
</feature>
<accession>A0A1A9W0U6</accession>
<dbReference type="EnsemblMetazoa" id="GBRI002262-RA">
    <property type="protein sequence ID" value="GBRI002262-PA"/>
    <property type="gene ID" value="GBRI002262"/>
</dbReference>
<protein>
    <submittedName>
        <fullName evidence="3">Uncharacterized protein</fullName>
    </submittedName>
</protein>
<evidence type="ECO:0000256" key="1">
    <source>
        <dbReference type="SAM" id="MobiDB-lite"/>
    </source>
</evidence>
<feature type="compositionally biased region" description="Basic and acidic residues" evidence="1">
    <location>
        <begin position="7"/>
        <end position="50"/>
    </location>
</feature>
<name>A0A1A9W0U6_9MUSC</name>
<keyword evidence="2" id="KW-0812">Transmembrane</keyword>
<keyword evidence="2" id="KW-1133">Transmembrane helix</keyword>